<organism evidence="1 3">
    <name type="scientific">Novosphingobium kalidii</name>
    <dbReference type="NCBI Taxonomy" id="3230299"/>
    <lineage>
        <taxon>Bacteria</taxon>
        <taxon>Pseudomonadati</taxon>
        <taxon>Pseudomonadota</taxon>
        <taxon>Alphaproteobacteria</taxon>
        <taxon>Sphingomonadales</taxon>
        <taxon>Sphingomonadaceae</taxon>
        <taxon>Novosphingobium</taxon>
    </lineage>
</organism>
<dbReference type="RefSeq" id="WP_353984411.1">
    <property type="nucleotide sequence ID" value="NZ_JBEWLY010000014.1"/>
</dbReference>
<accession>A0ABV2D243</accession>
<dbReference type="Proteomes" id="UP001548713">
    <property type="component" value="Unassembled WGS sequence"/>
</dbReference>
<sequence>MTSPSTNRSMGPEPSTPVAQILLQPVLLQQFAAKVGALRETLDDDTIRAEACEALDVLIESAPTTLKRAMVRQQKWWQTSRILRRMP</sequence>
<dbReference type="EMBL" id="JBEWLY010000014">
    <property type="protein sequence ID" value="MET1755922.1"/>
    <property type="molecule type" value="Genomic_DNA"/>
</dbReference>
<keyword evidence="3" id="KW-1185">Reference proteome</keyword>
<protein>
    <recommendedName>
        <fullName evidence="4">HEAT repeat protein</fullName>
    </recommendedName>
</protein>
<evidence type="ECO:0008006" key="4">
    <source>
        <dbReference type="Google" id="ProtNLM"/>
    </source>
</evidence>
<name>A0ABV2D243_9SPHN</name>
<evidence type="ECO:0000313" key="2">
    <source>
        <dbReference type="EMBL" id="MET1757188.1"/>
    </source>
</evidence>
<reference evidence="1 3" key="1">
    <citation type="submission" date="2024-07" db="EMBL/GenBank/DDBJ databases">
        <title>Novosphingobium kalidii RD2P27.</title>
        <authorList>
            <person name="Sun J.-Q."/>
        </authorList>
    </citation>
    <scope>NUCLEOTIDE SEQUENCE [LARGE SCALE GENOMIC DNA]</scope>
    <source>
        <strain evidence="1 3">RD2P27</strain>
    </source>
</reference>
<proteinExistence type="predicted"/>
<evidence type="ECO:0000313" key="1">
    <source>
        <dbReference type="EMBL" id="MET1755922.1"/>
    </source>
</evidence>
<dbReference type="EMBL" id="JBEWLY010000027">
    <property type="protein sequence ID" value="MET1757188.1"/>
    <property type="molecule type" value="Genomic_DNA"/>
</dbReference>
<evidence type="ECO:0000313" key="3">
    <source>
        <dbReference type="Proteomes" id="UP001548713"/>
    </source>
</evidence>
<gene>
    <name evidence="1" type="ORF">ABVV53_10690</name>
    <name evidence="2" type="ORF">ABVV53_17250</name>
</gene>
<comment type="caution">
    <text evidence="1">The sequence shown here is derived from an EMBL/GenBank/DDBJ whole genome shotgun (WGS) entry which is preliminary data.</text>
</comment>